<feature type="active site" description="Nucleophile" evidence="2">
    <location>
        <position position="25"/>
    </location>
</feature>
<sequence>MLHFIDLPNEERARIVDDHDYFVFDIDGVIFNGPVLVPHAEDVMKKLHASGKIIKLFTNNCAASRKEIHRVLSRSFPFLKKEDIISSSLLAAKYFKETLGNKKLFVPGGKGILEELDGMNIDYITSQNKKITGMTDLVEMKLNKDVGAVLLAYDIDFNFTKLFELVNYVQDPQISYVQTHIDKFVRLKCDMALLPGVGATAAAVEAVTGRIPTNIGKPSEFARAYLLSQIPLGGKAVFVGDTLEVDIVMGNQCGMTTILVLTGVSSLEDAKKAEEENNSLLVPNYYADSIADLMK</sequence>
<keyword evidence="6" id="KW-1185">Reference proteome</keyword>
<accession>A0A8I6RGN5</accession>
<dbReference type="KEGG" id="clec:106663906"/>
<protein>
    <recommendedName>
        <fullName evidence="7">Phosphoglycolate phosphatase</fullName>
    </recommendedName>
</protein>
<evidence type="ECO:0000313" key="6">
    <source>
        <dbReference type="Proteomes" id="UP000494040"/>
    </source>
</evidence>
<keyword evidence="4" id="KW-0460">Magnesium</keyword>
<keyword evidence="1" id="KW-0378">Hydrolase</keyword>
<dbReference type="InterPro" id="IPR023214">
    <property type="entry name" value="HAD_sf"/>
</dbReference>
<evidence type="ECO:0000313" key="5">
    <source>
        <dbReference type="EnsemblMetazoa" id="XP_014244627.1"/>
    </source>
</evidence>
<dbReference type="PANTHER" id="PTHR19288:SF46">
    <property type="entry name" value="HALOACID DEHALOGENASE-LIKE HYDROLASE DOMAIN-CONTAINING PROTEIN 2"/>
    <property type="match status" value="1"/>
</dbReference>
<dbReference type="InterPro" id="IPR006357">
    <property type="entry name" value="HAD-SF_hydro_IIA"/>
</dbReference>
<evidence type="ECO:0000256" key="2">
    <source>
        <dbReference type="PIRSR" id="PIRSR000915-1"/>
    </source>
</evidence>
<evidence type="ECO:0000256" key="1">
    <source>
        <dbReference type="PIRNR" id="PIRNR000915"/>
    </source>
</evidence>
<dbReference type="GeneID" id="106663906"/>
<dbReference type="OMA" id="QCGMTTI"/>
<dbReference type="OrthoDB" id="6606107at2759"/>
<dbReference type="SUPFAM" id="SSF56784">
    <property type="entry name" value="HAD-like"/>
    <property type="match status" value="1"/>
</dbReference>
<feature type="binding site" evidence="4">
    <location>
        <position position="25"/>
    </location>
    <ligand>
        <name>Mg(2+)</name>
        <dbReference type="ChEBI" id="CHEBI:18420"/>
    </ligand>
</feature>
<dbReference type="GO" id="GO:0046872">
    <property type="term" value="F:metal ion binding"/>
    <property type="evidence" value="ECO:0007669"/>
    <property type="project" value="UniProtKB-KW"/>
</dbReference>
<proteinExistence type="inferred from homology"/>
<dbReference type="Proteomes" id="UP000494040">
    <property type="component" value="Unassembled WGS sequence"/>
</dbReference>
<comment type="cofactor">
    <cofactor evidence="4">
        <name>Mg(2+)</name>
        <dbReference type="ChEBI" id="CHEBI:18420"/>
    </cofactor>
    <text evidence="4">Divalent metal ions. Mg(2+) is the most effective.</text>
</comment>
<dbReference type="PANTHER" id="PTHR19288">
    <property type="entry name" value="4-NITROPHENYLPHOSPHATASE-RELATED"/>
    <property type="match status" value="1"/>
</dbReference>
<dbReference type="Pfam" id="PF13242">
    <property type="entry name" value="Hydrolase_like"/>
    <property type="match status" value="1"/>
</dbReference>
<feature type="binding site" evidence="4">
    <location>
        <position position="27"/>
    </location>
    <ligand>
        <name>Mg(2+)</name>
        <dbReference type="ChEBI" id="CHEBI:18420"/>
    </ligand>
</feature>
<name>A0A8I6RGN5_CIMLE</name>
<feature type="binding site" evidence="3">
    <location>
        <position position="217"/>
    </location>
    <ligand>
        <name>substrate</name>
    </ligand>
</feature>
<evidence type="ECO:0000256" key="4">
    <source>
        <dbReference type="PIRSR" id="PIRSR000915-3"/>
    </source>
</evidence>
<reference evidence="5" key="1">
    <citation type="submission" date="2022-01" db="UniProtKB">
        <authorList>
            <consortium name="EnsemblMetazoa"/>
        </authorList>
    </citation>
    <scope>IDENTIFICATION</scope>
</reference>
<dbReference type="GO" id="GO:0005737">
    <property type="term" value="C:cytoplasm"/>
    <property type="evidence" value="ECO:0007669"/>
    <property type="project" value="TreeGrafter"/>
</dbReference>
<evidence type="ECO:0000256" key="3">
    <source>
        <dbReference type="PIRSR" id="PIRSR000915-2"/>
    </source>
</evidence>
<evidence type="ECO:0008006" key="7">
    <source>
        <dbReference type="Google" id="ProtNLM"/>
    </source>
</evidence>
<organism evidence="5 6">
    <name type="scientific">Cimex lectularius</name>
    <name type="common">Bed bug</name>
    <name type="synonym">Acanthia lectularia</name>
    <dbReference type="NCBI Taxonomy" id="79782"/>
    <lineage>
        <taxon>Eukaryota</taxon>
        <taxon>Metazoa</taxon>
        <taxon>Ecdysozoa</taxon>
        <taxon>Arthropoda</taxon>
        <taxon>Hexapoda</taxon>
        <taxon>Insecta</taxon>
        <taxon>Pterygota</taxon>
        <taxon>Neoptera</taxon>
        <taxon>Paraneoptera</taxon>
        <taxon>Hemiptera</taxon>
        <taxon>Heteroptera</taxon>
        <taxon>Panheteroptera</taxon>
        <taxon>Cimicomorpha</taxon>
        <taxon>Cimicidae</taxon>
        <taxon>Cimex</taxon>
    </lineage>
</organism>
<dbReference type="GO" id="GO:0016791">
    <property type="term" value="F:phosphatase activity"/>
    <property type="evidence" value="ECO:0007669"/>
    <property type="project" value="TreeGrafter"/>
</dbReference>
<dbReference type="NCBIfam" id="TIGR01460">
    <property type="entry name" value="HAD-SF-IIA"/>
    <property type="match status" value="1"/>
</dbReference>
<dbReference type="EnsemblMetazoa" id="XM_014389141.2">
    <property type="protein sequence ID" value="XP_014244627.1"/>
    <property type="gene ID" value="LOC106663906"/>
</dbReference>
<feature type="active site" description="Proton donor" evidence="2">
    <location>
        <position position="27"/>
    </location>
</feature>
<dbReference type="PIRSF" id="PIRSF000915">
    <property type="entry name" value="PGP-type_phosphatase"/>
    <property type="match status" value="1"/>
</dbReference>
<dbReference type="InterPro" id="IPR036412">
    <property type="entry name" value="HAD-like_sf"/>
</dbReference>
<feature type="binding site" evidence="4">
    <location>
        <position position="241"/>
    </location>
    <ligand>
        <name>Mg(2+)</name>
        <dbReference type="ChEBI" id="CHEBI:18420"/>
    </ligand>
</feature>
<dbReference type="AlphaFoldDB" id="A0A8I6RGN5"/>
<keyword evidence="4" id="KW-0479">Metal-binding</keyword>
<dbReference type="Pfam" id="PF13344">
    <property type="entry name" value="Hydrolase_6"/>
    <property type="match status" value="1"/>
</dbReference>
<comment type="similarity">
    <text evidence="1">Belongs to the HAD-like hydrolase superfamily.</text>
</comment>
<dbReference type="Gene3D" id="3.40.50.1000">
    <property type="entry name" value="HAD superfamily/HAD-like"/>
    <property type="match status" value="2"/>
</dbReference>
<dbReference type="RefSeq" id="XP_014244627.1">
    <property type="nucleotide sequence ID" value="XM_014389141.2"/>
</dbReference>